<dbReference type="GO" id="GO:0030677">
    <property type="term" value="C:ribonuclease P complex"/>
    <property type="evidence" value="ECO:0007669"/>
    <property type="project" value="TreeGrafter"/>
</dbReference>
<comment type="similarity">
    <text evidence="6">Belongs to the RnpA family.</text>
</comment>
<reference evidence="8" key="1">
    <citation type="submission" date="2022-06" db="EMBL/GenBank/DDBJ databases">
        <title>Brachyspira pilosicoli from pigs in Switzerland.</title>
        <authorList>
            <person name="Schmitt S."/>
            <person name="Arnold M."/>
            <person name="Rossano A."/>
            <person name="Perreten V."/>
        </authorList>
    </citation>
    <scope>NUCLEOTIDE SEQUENCE</scope>
    <source>
        <strain evidence="8">MEI4028</strain>
    </source>
</reference>
<evidence type="ECO:0000256" key="7">
    <source>
        <dbReference type="NCBIfam" id="TIGR00188"/>
    </source>
</evidence>
<evidence type="ECO:0000313" key="8">
    <source>
        <dbReference type="EMBL" id="WIH95495.1"/>
    </source>
</evidence>
<dbReference type="GO" id="GO:0001682">
    <property type="term" value="P:tRNA 5'-leader removal"/>
    <property type="evidence" value="ECO:0007669"/>
    <property type="project" value="UniProtKB-UniRule"/>
</dbReference>
<dbReference type="InterPro" id="IPR020568">
    <property type="entry name" value="Ribosomal_Su5_D2-typ_SF"/>
</dbReference>
<dbReference type="RefSeq" id="WP_284603088.1">
    <property type="nucleotide sequence ID" value="NZ_CP098752.1"/>
</dbReference>
<keyword evidence="2 6" id="KW-0540">Nuclease</keyword>
<proteinExistence type="inferred from homology"/>
<comment type="function">
    <text evidence="6">RNaseP catalyzes the removal of the 5'-leader sequence from pre-tRNA to produce the mature 5'-terminus. It can also cleave other RNA substrates such as 4.5S RNA. The protein component plays an auxiliary but essential role in vivo by binding to the 5'-leader sequence and broadening the substrate specificity of the ribozyme.</text>
</comment>
<dbReference type="PANTHER" id="PTHR33992:SF1">
    <property type="entry name" value="RIBONUCLEASE P PROTEIN COMPONENT"/>
    <property type="match status" value="1"/>
</dbReference>
<dbReference type="EMBL" id="CP098754">
    <property type="protein sequence ID" value="WIH95495.1"/>
    <property type="molecule type" value="Genomic_DNA"/>
</dbReference>
<name>A0AAJ6K8P4_BRAPL</name>
<evidence type="ECO:0000256" key="5">
    <source>
        <dbReference type="ARBA" id="ARBA00022884"/>
    </source>
</evidence>
<keyword evidence="1 6" id="KW-0819">tRNA processing</keyword>
<dbReference type="NCBIfam" id="TIGR00188">
    <property type="entry name" value="rnpA"/>
    <property type="match status" value="1"/>
</dbReference>
<dbReference type="SUPFAM" id="SSF54211">
    <property type="entry name" value="Ribosomal protein S5 domain 2-like"/>
    <property type="match status" value="1"/>
</dbReference>
<dbReference type="HAMAP" id="MF_00227">
    <property type="entry name" value="RNase_P"/>
    <property type="match status" value="1"/>
</dbReference>
<dbReference type="InterPro" id="IPR014721">
    <property type="entry name" value="Ribsml_uS5_D2-typ_fold_subgr"/>
</dbReference>
<accession>A0AAJ6K8P4</accession>
<evidence type="ECO:0000313" key="9">
    <source>
        <dbReference type="Proteomes" id="UP001242021"/>
    </source>
</evidence>
<evidence type="ECO:0000256" key="4">
    <source>
        <dbReference type="ARBA" id="ARBA00022801"/>
    </source>
</evidence>
<dbReference type="Proteomes" id="UP001242021">
    <property type="component" value="Chromosome"/>
</dbReference>
<dbReference type="GO" id="GO:0000049">
    <property type="term" value="F:tRNA binding"/>
    <property type="evidence" value="ECO:0007669"/>
    <property type="project" value="UniProtKB-UniRule"/>
</dbReference>
<comment type="subunit">
    <text evidence="6">Consists of a catalytic RNA component (M1 or rnpB) and a protein subunit.</text>
</comment>
<evidence type="ECO:0000256" key="3">
    <source>
        <dbReference type="ARBA" id="ARBA00022759"/>
    </source>
</evidence>
<dbReference type="InterPro" id="IPR000100">
    <property type="entry name" value="RNase_P"/>
</dbReference>
<comment type="catalytic activity">
    <reaction evidence="6">
        <text>Endonucleolytic cleavage of RNA, removing 5'-extranucleotides from tRNA precursor.</text>
        <dbReference type="EC" id="3.1.26.5"/>
    </reaction>
</comment>
<keyword evidence="3 6" id="KW-0255">Endonuclease</keyword>
<keyword evidence="4 6" id="KW-0378">Hydrolase</keyword>
<dbReference type="EC" id="3.1.26.5" evidence="6 7"/>
<evidence type="ECO:0000256" key="6">
    <source>
        <dbReference type="HAMAP-Rule" id="MF_00227"/>
    </source>
</evidence>
<sequence>MSDVNQSLNGNTNLINDRENNKRVSFKLYRKEKLKSKKDIICFFKKNDNSGLLKYSNYFFTILALQNNRSYSRFVVTIKKNKTNAVKRNRAKRIVREIYRTEKNNIPVGYDYFIIINRYISRSFLDYKKELMKLFYRI</sequence>
<dbReference type="PANTHER" id="PTHR33992">
    <property type="entry name" value="RIBONUCLEASE P PROTEIN COMPONENT"/>
    <property type="match status" value="1"/>
</dbReference>
<dbReference type="GO" id="GO:0004526">
    <property type="term" value="F:ribonuclease P activity"/>
    <property type="evidence" value="ECO:0007669"/>
    <property type="project" value="UniProtKB-UniRule"/>
</dbReference>
<evidence type="ECO:0000256" key="1">
    <source>
        <dbReference type="ARBA" id="ARBA00022694"/>
    </source>
</evidence>
<evidence type="ECO:0000256" key="2">
    <source>
        <dbReference type="ARBA" id="ARBA00022722"/>
    </source>
</evidence>
<protein>
    <recommendedName>
        <fullName evidence="6 7">Ribonuclease P protein component</fullName>
        <shortName evidence="6">RNase P protein</shortName>
        <shortName evidence="6">RNaseP protein</shortName>
        <ecNumber evidence="6 7">3.1.26.5</ecNumber>
    </recommendedName>
    <alternativeName>
        <fullName evidence="6">Protein C5</fullName>
    </alternativeName>
</protein>
<dbReference type="AlphaFoldDB" id="A0AAJ6K8P4"/>
<organism evidence="8 9">
    <name type="scientific">Brachyspira pilosicoli</name>
    <name type="common">Serpulina pilosicoli</name>
    <dbReference type="NCBI Taxonomy" id="52584"/>
    <lineage>
        <taxon>Bacteria</taxon>
        <taxon>Pseudomonadati</taxon>
        <taxon>Spirochaetota</taxon>
        <taxon>Spirochaetia</taxon>
        <taxon>Brachyspirales</taxon>
        <taxon>Brachyspiraceae</taxon>
        <taxon>Brachyspira</taxon>
    </lineage>
</organism>
<gene>
    <name evidence="6 8" type="primary">rnpA</name>
    <name evidence="8" type="ORF">NEH99_02875</name>
</gene>
<dbReference type="GO" id="GO:0042781">
    <property type="term" value="F:3'-tRNA processing endoribonuclease activity"/>
    <property type="evidence" value="ECO:0007669"/>
    <property type="project" value="TreeGrafter"/>
</dbReference>
<dbReference type="Gene3D" id="3.30.230.10">
    <property type="match status" value="1"/>
</dbReference>
<keyword evidence="5 6" id="KW-0694">RNA-binding</keyword>
<dbReference type="Pfam" id="PF00825">
    <property type="entry name" value="Ribonuclease_P"/>
    <property type="match status" value="1"/>
</dbReference>